<keyword evidence="4" id="KW-1185">Reference proteome</keyword>
<dbReference type="PANTHER" id="PTHR46033:SF8">
    <property type="entry name" value="PROTEIN MAINTENANCE OF MERISTEMS-LIKE"/>
    <property type="match status" value="1"/>
</dbReference>
<keyword evidence="1" id="KW-0812">Transmembrane</keyword>
<keyword evidence="1" id="KW-0472">Membrane</keyword>
<proteinExistence type="predicted"/>
<dbReference type="InterPro" id="IPR044824">
    <property type="entry name" value="MAIN-like"/>
</dbReference>
<dbReference type="Proteomes" id="UP001358586">
    <property type="component" value="Chromosome 11"/>
</dbReference>
<keyword evidence="1" id="KW-1133">Transmembrane helix</keyword>
<evidence type="ECO:0000259" key="2">
    <source>
        <dbReference type="Pfam" id="PF10536"/>
    </source>
</evidence>
<dbReference type="PANTHER" id="PTHR46033">
    <property type="entry name" value="PROTEIN MAIN-LIKE 2"/>
    <property type="match status" value="1"/>
</dbReference>
<comment type="caution">
    <text evidence="3">The sequence shown here is derived from an EMBL/GenBank/DDBJ whole genome shotgun (WGS) entry which is preliminary data.</text>
</comment>
<evidence type="ECO:0000313" key="4">
    <source>
        <dbReference type="Proteomes" id="UP001358586"/>
    </source>
</evidence>
<name>A0ABR0N5X5_GOSAR</name>
<dbReference type="InterPro" id="IPR019557">
    <property type="entry name" value="AminoTfrase-like_pln_mobile"/>
</dbReference>
<feature type="transmembrane region" description="Helical" evidence="1">
    <location>
        <begin position="108"/>
        <end position="132"/>
    </location>
</feature>
<reference evidence="3 4" key="1">
    <citation type="submission" date="2023-03" db="EMBL/GenBank/DDBJ databases">
        <title>WGS of Gossypium arboreum.</title>
        <authorList>
            <person name="Yu D."/>
        </authorList>
    </citation>
    <scope>NUCLEOTIDE SEQUENCE [LARGE SCALE GENOMIC DNA]</scope>
    <source>
        <tissue evidence="3">Leaf</tissue>
    </source>
</reference>
<protein>
    <recommendedName>
        <fullName evidence="2">Aminotransferase-like plant mobile domain-containing protein</fullName>
    </recommendedName>
</protein>
<evidence type="ECO:0000256" key="1">
    <source>
        <dbReference type="SAM" id="Phobius"/>
    </source>
</evidence>
<organism evidence="3 4">
    <name type="scientific">Gossypium arboreum</name>
    <name type="common">Tree cotton</name>
    <name type="synonym">Gossypium nanking</name>
    <dbReference type="NCBI Taxonomy" id="29729"/>
    <lineage>
        <taxon>Eukaryota</taxon>
        <taxon>Viridiplantae</taxon>
        <taxon>Streptophyta</taxon>
        <taxon>Embryophyta</taxon>
        <taxon>Tracheophyta</taxon>
        <taxon>Spermatophyta</taxon>
        <taxon>Magnoliopsida</taxon>
        <taxon>eudicotyledons</taxon>
        <taxon>Gunneridae</taxon>
        <taxon>Pentapetalae</taxon>
        <taxon>rosids</taxon>
        <taxon>malvids</taxon>
        <taxon>Malvales</taxon>
        <taxon>Malvaceae</taxon>
        <taxon>Malvoideae</taxon>
        <taxon>Gossypium</taxon>
    </lineage>
</organism>
<gene>
    <name evidence="3" type="ORF">PVK06_039535</name>
</gene>
<evidence type="ECO:0000313" key="3">
    <source>
        <dbReference type="EMBL" id="KAK5784994.1"/>
    </source>
</evidence>
<dbReference type="EMBL" id="JARKNE010000011">
    <property type="protein sequence ID" value="KAK5784994.1"/>
    <property type="molecule type" value="Genomic_DNA"/>
</dbReference>
<accession>A0ABR0N5X5</accession>
<feature type="domain" description="Aminotransferase-like plant mobile" evidence="2">
    <location>
        <begin position="7"/>
        <end position="137"/>
    </location>
</feature>
<dbReference type="Pfam" id="PF10536">
    <property type="entry name" value="PMD"/>
    <property type="match status" value="1"/>
</dbReference>
<sequence length="152" mass="17635">MGISTISEPTTLCYNLLGVSTDDAESKFTCLKFSWLEANFEYLPINATERKMMCAARVYIMHIIEGVLMPDANNNKVYLMYLPLLTDLYNVHSYSWGFEVLTMLYRELYWMTNLSIVNIGGCFILLQSYALYRMPFLASVSHQTYVFPLMNR</sequence>